<evidence type="ECO:0000313" key="2">
    <source>
        <dbReference type="EMBL" id="GGB76820.1"/>
    </source>
</evidence>
<organism evidence="2 3">
    <name type="scientific">Knoellia flava</name>
    <dbReference type="NCBI Taxonomy" id="913969"/>
    <lineage>
        <taxon>Bacteria</taxon>
        <taxon>Bacillati</taxon>
        <taxon>Actinomycetota</taxon>
        <taxon>Actinomycetes</taxon>
        <taxon>Micrococcales</taxon>
        <taxon>Intrasporangiaceae</taxon>
        <taxon>Knoellia</taxon>
    </lineage>
</organism>
<reference evidence="2" key="1">
    <citation type="journal article" date="2014" name="Int. J. Syst. Evol. Microbiol.">
        <title>Complete genome sequence of Corynebacterium casei LMG S-19264T (=DSM 44701T), isolated from a smear-ripened cheese.</title>
        <authorList>
            <consortium name="US DOE Joint Genome Institute (JGI-PGF)"/>
            <person name="Walter F."/>
            <person name="Albersmeier A."/>
            <person name="Kalinowski J."/>
            <person name="Ruckert C."/>
        </authorList>
    </citation>
    <scope>NUCLEOTIDE SEQUENCE</scope>
    <source>
        <strain evidence="2">CGMCC 1.10749</strain>
    </source>
</reference>
<evidence type="ECO:0000256" key="1">
    <source>
        <dbReference type="SAM" id="MobiDB-lite"/>
    </source>
</evidence>
<proteinExistence type="predicted"/>
<evidence type="ECO:0000313" key="3">
    <source>
        <dbReference type="Proteomes" id="UP000628079"/>
    </source>
</evidence>
<name>A0A8H9FRU6_9MICO</name>
<reference evidence="2" key="2">
    <citation type="submission" date="2020-09" db="EMBL/GenBank/DDBJ databases">
        <authorList>
            <person name="Sun Q."/>
            <person name="Zhou Y."/>
        </authorList>
    </citation>
    <scope>NUCLEOTIDE SEQUENCE</scope>
    <source>
        <strain evidence="2">CGMCC 1.10749</strain>
    </source>
</reference>
<gene>
    <name evidence="2" type="ORF">GCM10011314_15560</name>
</gene>
<comment type="caution">
    <text evidence="2">The sequence shown here is derived from an EMBL/GenBank/DDBJ whole genome shotgun (WGS) entry which is preliminary data.</text>
</comment>
<accession>A0A8H9FRU6</accession>
<dbReference type="AlphaFoldDB" id="A0A8H9FRU6"/>
<sequence length="142" mass="15032">MTGAVAVVDVDDGDARSAAVEHRQQRREALEGSALAHRRRHRDDRRRHEARDDAGKGAVHARDDDDGPRGTQLVQPAEDAVQPGDPDVDDEVGAASEVAGDEQGLTRDGQVRGAGGDDEDGRSTSQRRAAVPGPRTSRAGPT</sequence>
<feature type="compositionally biased region" description="Basic residues" evidence="1">
    <location>
        <begin position="36"/>
        <end position="45"/>
    </location>
</feature>
<feature type="compositionally biased region" description="Basic and acidic residues" evidence="1">
    <location>
        <begin position="13"/>
        <end position="30"/>
    </location>
</feature>
<dbReference type="Proteomes" id="UP000628079">
    <property type="component" value="Unassembled WGS sequence"/>
</dbReference>
<protein>
    <submittedName>
        <fullName evidence="2">Uncharacterized protein</fullName>
    </submittedName>
</protein>
<dbReference type="RefSeq" id="WP_035945914.1">
    <property type="nucleotide sequence ID" value="NZ_BMEA01000001.1"/>
</dbReference>
<feature type="region of interest" description="Disordered" evidence="1">
    <location>
        <begin position="1"/>
        <end position="142"/>
    </location>
</feature>
<feature type="compositionally biased region" description="Basic and acidic residues" evidence="1">
    <location>
        <begin position="46"/>
        <end position="63"/>
    </location>
</feature>
<dbReference type="EMBL" id="BMEA01000001">
    <property type="protein sequence ID" value="GGB76820.1"/>
    <property type="molecule type" value="Genomic_DNA"/>
</dbReference>